<organism evidence="1 2">
    <name type="scientific">Trichostrongylus colubriformis</name>
    <name type="common">Black scour worm</name>
    <dbReference type="NCBI Taxonomy" id="6319"/>
    <lineage>
        <taxon>Eukaryota</taxon>
        <taxon>Metazoa</taxon>
        <taxon>Ecdysozoa</taxon>
        <taxon>Nematoda</taxon>
        <taxon>Chromadorea</taxon>
        <taxon>Rhabditida</taxon>
        <taxon>Rhabditina</taxon>
        <taxon>Rhabditomorpha</taxon>
        <taxon>Strongyloidea</taxon>
        <taxon>Trichostrongylidae</taxon>
        <taxon>Trichostrongylus</taxon>
    </lineage>
</organism>
<evidence type="ECO:0000313" key="2">
    <source>
        <dbReference type="Proteomes" id="UP001331761"/>
    </source>
</evidence>
<protein>
    <submittedName>
        <fullName evidence="1">Uncharacterized protein</fullName>
    </submittedName>
</protein>
<dbReference type="EMBL" id="WIXE01009513">
    <property type="protein sequence ID" value="KAK5978377.1"/>
    <property type="molecule type" value="Genomic_DNA"/>
</dbReference>
<proteinExistence type="predicted"/>
<evidence type="ECO:0000313" key="1">
    <source>
        <dbReference type="EMBL" id="KAK5978377.1"/>
    </source>
</evidence>
<name>A0AAN8IQV4_TRICO</name>
<comment type="caution">
    <text evidence="1">The sequence shown here is derived from an EMBL/GenBank/DDBJ whole genome shotgun (WGS) entry which is preliminary data.</text>
</comment>
<dbReference type="Proteomes" id="UP001331761">
    <property type="component" value="Unassembled WGS sequence"/>
</dbReference>
<accession>A0AAN8IQV4</accession>
<reference evidence="1 2" key="1">
    <citation type="submission" date="2019-10" db="EMBL/GenBank/DDBJ databases">
        <title>Assembly and Annotation for the nematode Trichostrongylus colubriformis.</title>
        <authorList>
            <person name="Martin J."/>
        </authorList>
    </citation>
    <scope>NUCLEOTIDE SEQUENCE [LARGE SCALE GENOMIC DNA]</scope>
    <source>
        <strain evidence="1">G859</strain>
        <tissue evidence="1">Whole worm</tissue>
    </source>
</reference>
<dbReference type="AlphaFoldDB" id="A0AAN8IQV4"/>
<sequence length="357" mass="40984">MVNVTNVFRLLKHEIELVSSCRAYRYVSFSSSEEKFSDICCLAKVWNRAPLRTQNRYPPDQRAFSLTRDATETTSKYQNGLCFKEENNVVLTEFKNVDLWTKTRAYVSWLKTKLFVLGAEPCLTMSSDDLIQGGRKVFRIILDAVVRKNIDSLTPLVLRSAVLDVHRKRALELKEKQRNALSVTDADLVGMDGFVHNWDGFGSERGSLARLMHSASIVPRDATGSTLDVPYFKYSIILMALLRKNELYKMVGSLARLMHSASIVPRDATGSTLDVPYFKYSIILMALLRKNELYKMVRQLPFNLEGERLLLRMPHDYGFITPRYVIMRIDMCHQVISPAPMALHEEGLIYDFHIHSF</sequence>
<gene>
    <name evidence="1" type="ORF">GCK32_009422</name>
</gene>
<keyword evidence="2" id="KW-1185">Reference proteome</keyword>